<name>A0A5C2SNH9_9APHY</name>
<dbReference type="Proteomes" id="UP000313359">
    <property type="component" value="Unassembled WGS sequence"/>
</dbReference>
<feature type="domain" description="DUF6533" evidence="2">
    <location>
        <begin position="28"/>
        <end position="70"/>
    </location>
</feature>
<feature type="transmembrane region" description="Helical" evidence="1">
    <location>
        <begin position="125"/>
        <end position="148"/>
    </location>
</feature>
<dbReference type="InterPro" id="IPR045340">
    <property type="entry name" value="DUF6533"/>
</dbReference>
<keyword evidence="1" id="KW-1133">Transmembrane helix</keyword>
<gene>
    <name evidence="3" type="ORF">L227DRAFT_606854</name>
</gene>
<evidence type="ECO:0000313" key="4">
    <source>
        <dbReference type="Proteomes" id="UP000313359"/>
    </source>
</evidence>
<dbReference type="AlphaFoldDB" id="A0A5C2SNH9"/>
<sequence>MPHRRGLESVLDDPDRNLHLLRLVKNSGVASMAFLLSEIIQGLDDEITYIWPSRFSVMKFIYMVNRYSPVIDTTLQLTTMLLTTDPESCSVQYEIISYVYAAGAFFSEFILMGRTLALYNFERKVIGLMVVLSLGMMVPSLIVANGFLDHIQYPSKDVLKVTGCVPSIGNRPGWVFFFGILISETVVVVLTVYKRWQTSFRHTSRSILVNTMYRDGTLFYFVMLSASISNLCFMLVAPQAVSSVMQLPLRIVHSTLCARVLLNLRKVAARLSNLTVDEFTRRSALTFDHFASYDIPRLASPDHGQGQGGLVAQIELELGPLAGHGGGRRR</sequence>
<keyword evidence="4" id="KW-1185">Reference proteome</keyword>
<protein>
    <recommendedName>
        <fullName evidence="2">DUF6533 domain-containing protein</fullName>
    </recommendedName>
</protein>
<evidence type="ECO:0000313" key="3">
    <source>
        <dbReference type="EMBL" id="RPD65322.1"/>
    </source>
</evidence>
<feature type="transmembrane region" description="Helical" evidence="1">
    <location>
        <begin position="95"/>
        <end position="113"/>
    </location>
</feature>
<reference evidence="3" key="1">
    <citation type="journal article" date="2018" name="Genome Biol. Evol.">
        <title>Genomics and development of Lentinus tigrinus, a white-rot wood-decaying mushroom with dimorphic fruiting bodies.</title>
        <authorList>
            <person name="Wu B."/>
            <person name="Xu Z."/>
            <person name="Knudson A."/>
            <person name="Carlson A."/>
            <person name="Chen N."/>
            <person name="Kovaka S."/>
            <person name="LaButti K."/>
            <person name="Lipzen A."/>
            <person name="Pennachio C."/>
            <person name="Riley R."/>
            <person name="Schakwitz W."/>
            <person name="Umezawa K."/>
            <person name="Ohm R.A."/>
            <person name="Grigoriev I.V."/>
            <person name="Nagy L.G."/>
            <person name="Gibbons J."/>
            <person name="Hibbett D."/>
        </authorList>
    </citation>
    <scope>NUCLEOTIDE SEQUENCE [LARGE SCALE GENOMIC DNA]</scope>
    <source>
        <strain evidence="3">ALCF2SS1-6</strain>
    </source>
</reference>
<dbReference type="Pfam" id="PF20151">
    <property type="entry name" value="DUF6533"/>
    <property type="match status" value="1"/>
</dbReference>
<evidence type="ECO:0000256" key="1">
    <source>
        <dbReference type="SAM" id="Phobius"/>
    </source>
</evidence>
<keyword evidence="1" id="KW-0472">Membrane</keyword>
<organism evidence="3 4">
    <name type="scientific">Lentinus tigrinus ALCF2SS1-6</name>
    <dbReference type="NCBI Taxonomy" id="1328759"/>
    <lineage>
        <taxon>Eukaryota</taxon>
        <taxon>Fungi</taxon>
        <taxon>Dikarya</taxon>
        <taxon>Basidiomycota</taxon>
        <taxon>Agaricomycotina</taxon>
        <taxon>Agaricomycetes</taxon>
        <taxon>Polyporales</taxon>
        <taxon>Polyporaceae</taxon>
        <taxon>Lentinus</taxon>
    </lineage>
</organism>
<feature type="transmembrane region" description="Helical" evidence="1">
    <location>
        <begin position="217"/>
        <end position="237"/>
    </location>
</feature>
<evidence type="ECO:0000259" key="2">
    <source>
        <dbReference type="Pfam" id="PF20151"/>
    </source>
</evidence>
<accession>A0A5C2SNH9</accession>
<feature type="transmembrane region" description="Helical" evidence="1">
    <location>
        <begin position="174"/>
        <end position="196"/>
    </location>
</feature>
<proteinExistence type="predicted"/>
<dbReference type="OrthoDB" id="3350812at2759"/>
<keyword evidence="1" id="KW-0812">Transmembrane</keyword>
<dbReference type="EMBL" id="ML122252">
    <property type="protein sequence ID" value="RPD65322.1"/>
    <property type="molecule type" value="Genomic_DNA"/>
</dbReference>